<dbReference type="AlphaFoldDB" id="Q5BA84"/>
<keyword evidence="1" id="KW-0732">Signal</keyword>
<dbReference type="HOGENOM" id="CLU_1618986_0_0_1"/>
<evidence type="ECO:0000313" key="3">
    <source>
        <dbReference type="Proteomes" id="UP000000560"/>
    </source>
</evidence>
<protein>
    <submittedName>
        <fullName evidence="2">Uncharacterized protein</fullName>
    </submittedName>
</protein>
<organism evidence="2 3">
    <name type="scientific">Emericella nidulans (strain FGSC A4 / ATCC 38163 / CBS 112.46 / NRRL 194 / M139)</name>
    <name type="common">Aspergillus nidulans</name>
    <dbReference type="NCBI Taxonomy" id="227321"/>
    <lineage>
        <taxon>Eukaryota</taxon>
        <taxon>Fungi</taxon>
        <taxon>Dikarya</taxon>
        <taxon>Ascomycota</taxon>
        <taxon>Pezizomycotina</taxon>
        <taxon>Eurotiomycetes</taxon>
        <taxon>Eurotiomycetidae</taxon>
        <taxon>Eurotiales</taxon>
        <taxon>Aspergillaceae</taxon>
        <taxon>Aspergillus</taxon>
        <taxon>Aspergillus subgen. Nidulantes</taxon>
    </lineage>
</organism>
<gene>
    <name evidence="2" type="ORF">ANIA_02546</name>
</gene>
<sequence>MFAPLKWNTLQMLVVQLVSCQSMPATALACCINSYLIPRVKEKFLPSLQIPAQYMYICAFAKEIGYKVRSGEALAALLAGLVLVTAEGVGEGRLLLDSDGEERSVGVDTPDGGCDESWNGLQSVVKLWAHGKAVEAAGNTGAPKVSAGGTQPGGSNWLSGICGI</sequence>
<feature type="chain" id="PRO_5010292107" evidence="1">
    <location>
        <begin position="21"/>
        <end position="164"/>
    </location>
</feature>
<dbReference type="InParanoid" id="Q5BA84"/>
<reference evidence="3" key="2">
    <citation type="journal article" date="2009" name="Fungal Genet. Biol.">
        <title>The 2008 update of the Aspergillus nidulans genome annotation: a community effort.</title>
        <authorList>
            <person name="Wortman J.R."/>
            <person name="Gilsenan J.M."/>
            <person name="Joardar V."/>
            <person name="Deegan J."/>
            <person name="Clutterbuck J."/>
            <person name="Andersen M.R."/>
            <person name="Archer D."/>
            <person name="Bencina M."/>
            <person name="Braus G."/>
            <person name="Coutinho P."/>
            <person name="von Dohren H."/>
            <person name="Doonan J."/>
            <person name="Driessen A.J."/>
            <person name="Durek P."/>
            <person name="Espeso E."/>
            <person name="Fekete E."/>
            <person name="Flipphi M."/>
            <person name="Estrada C.G."/>
            <person name="Geysens S."/>
            <person name="Goldman G."/>
            <person name="de Groot P.W."/>
            <person name="Hansen K."/>
            <person name="Harris S.D."/>
            <person name="Heinekamp T."/>
            <person name="Helmstaedt K."/>
            <person name="Henrissat B."/>
            <person name="Hofmann G."/>
            <person name="Homan T."/>
            <person name="Horio T."/>
            <person name="Horiuchi H."/>
            <person name="James S."/>
            <person name="Jones M."/>
            <person name="Karaffa L."/>
            <person name="Karanyi Z."/>
            <person name="Kato M."/>
            <person name="Keller N."/>
            <person name="Kelly D.E."/>
            <person name="Kiel J.A."/>
            <person name="Kim J.M."/>
            <person name="van der Klei I.J."/>
            <person name="Klis F.M."/>
            <person name="Kovalchuk A."/>
            <person name="Krasevec N."/>
            <person name="Kubicek C.P."/>
            <person name="Liu B."/>
            <person name="Maccabe A."/>
            <person name="Meyer V."/>
            <person name="Mirabito P."/>
            <person name="Miskei M."/>
            <person name="Mos M."/>
            <person name="Mullins J."/>
            <person name="Nelson D.R."/>
            <person name="Nielsen J."/>
            <person name="Oakley B.R."/>
            <person name="Osmani S.A."/>
            <person name="Pakula T."/>
            <person name="Paszewski A."/>
            <person name="Paulsen I."/>
            <person name="Pilsyk S."/>
            <person name="Pocsi I."/>
            <person name="Punt P.J."/>
            <person name="Ram A.F."/>
            <person name="Ren Q."/>
            <person name="Robellet X."/>
            <person name="Robson G."/>
            <person name="Seiboth B."/>
            <person name="van Solingen P."/>
            <person name="Specht T."/>
            <person name="Sun J."/>
            <person name="Taheri-Talesh N."/>
            <person name="Takeshita N."/>
            <person name="Ussery D."/>
            <person name="vanKuyk P.A."/>
            <person name="Visser H."/>
            <person name="van de Vondervoort P.J."/>
            <person name="de Vries R.P."/>
            <person name="Walton J."/>
            <person name="Xiang X."/>
            <person name="Xiong Y."/>
            <person name="Zeng A.P."/>
            <person name="Brandt B.W."/>
            <person name="Cornell M.J."/>
            <person name="van den Hondel C.A."/>
            <person name="Visser J."/>
            <person name="Oliver S.G."/>
            <person name="Turner G."/>
        </authorList>
    </citation>
    <scope>GENOME REANNOTATION</scope>
    <source>
        <strain evidence="3">FGSC A4 / ATCC 38163 / CBS 112.46 / NRRL 194 / M139</strain>
    </source>
</reference>
<reference evidence="3" key="1">
    <citation type="journal article" date="2005" name="Nature">
        <title>Sequencing of Aspergillus nidulans and comparative analysis with A. fumigatus and A. oryzae.</title>
        <authorList>
            <person name="Galagan J.E."/>
            <person name="Calvo S.E."/>
            <person name="Cuomo C."/>
            <person name="Ma L.J."/>
            <person name="Wortman J.R."/>
            <person name="Batzoglou S."/>
            <person name="Lee S.I."/>
            <person name="Basturkmen M."/>
            <person name="Spevak C.C."/>
            <person name="Clutterbuck J."/>
            <person name="Kapitonov V."/>
            <person name="Jurka J."/>
            <person name="Scazzocchio C."/>
            <person name="Farman M."/>
            <person name="Butler J."/>
            <person name="Purcell S."/>
            <person name="Harris S."/>
            <person name="Braus G.H."/>
            <person name="Draht O."/>
            <person name="Busch S."/>
            <person name="D'Enfert C."/>
            <person name="Bouchier C."/>
            <person name="Goldman G.H."/>
            <person name="Bell-Pedersen D."/>
            <person name="Griffiths-Jones S."/>
            <person name="Doonan J.H."/>
            <person name="Yu J."/>
            <person name="Vienken K."/>
            <person name="Pain A."/>
            <person name="Freitag M."/>
            <person name="Selker E.U."/>
            <person name="Archer D.B."/>
            <person name="Penalva M.A."/>
            <person name="Oakley B.R."/>
            <person name="Momany M."/>
            <person name="Tanaka T."/>
            <person name="Kumagai T."/>
            <person name="Asai K."/>
            <person name="Machida M."/>
            <person name="Nierman W.C."/>
            <person name="Denning D.W."/>
            <person name="Caddick M."/>
            <person name="Hynes M."/>
            <person name="Paoletti M."/>
            <person name="Fischer R."/>
            <person name="Miller B."/>
            <person name="Dyer P."/>
            <person name="Sachs M.S."/>
            <person name="Osmani S.A."/>
            <person name="Birren B.W."/>
        </authorList>
    </citation>
    <scope>NUCLEOTIDE SEQUENCE [LARGE SCALE GENOMIC DNA]</scope>
    <source>
        <strain evidence="3">FGSC A4 / ATCC 38163 / CBS 112.46 / NRRL 194 / M139</strain>
    </source>
</reference>
<proteinExistence type="predicted"/>
<name>Q5BA84_EMENI</name>
<accession>C8VPT0</accession>
<dbReference type="Proteomes" id="UP000000560">
    <property type="component" value="Chromosome VII"/>
</dbReference>
<evidence type="ECO:0000256" key="1">
    <source>
        <dbReference type="SAM" id="SignalP"/>
    </source>
</evidence>
<dbReference type="GeneID" id="2875601"/>
<evidence type="ECO:0000313" key="2">
    <source>
        <dbReference type="EMBL" id="CBF87071.1"/>
    </source>
</evidence>
<dbReference type="RefSeq" id="XP_660150.1">
    <property type="nucleotide sequence ID" value="XM_655058.1"/>
</dbReference>
<dbReference type="KEGG" id="ani:ANIA_02546"/>
<feature type="signal peptide" evidence="1">
    <location>
        <begin position="1"/>
        <end position="20"/>
    </location>
</feature>
<dbReference type="OMA" id="GCDESWN"/>
<accession>Q5BA84</accession>
<dbReference type="EMBL" id="BN001307">
    <property type="protein sequence ID" value="CBF87071.1"/>
    <property type="molecule type" value="Genomic_DNA"/>
</dbReference>
<dbReference type="PROSITE" id="PS51257">
    <property type="entry name" value="PROKAR_LIPOPROTEIN"/>
    <property type="match status" value="1"/>
</dbReference>
<keyword evidence="3" id="KW-1185">Reference proteome</keyword>